<proteinExistence type="predicted"/>
<dbReference type="GO" id="GO:0002098">
    <property type="term" value="P:tRNA wobble uridine modification"/>
    <property type="evidence" value="ECO:0007669"/>
    <property type="project" value="TreeGrafter"/>
</dbReference>
<dbReference type="InterPro" id="IPR006073">
    <property type="entry name" value="GTP-bd"/>
</dbReference>
<dbReference type="GO" id="GO:0005525">
    <property type="term" value="F:GTP binding"/>
    <property type="evidence" value="ECO:0007669"/>
    <property type="project" value="InterPro"/>
</dbReference>
<name>A0A502DYJ5_9BURK</name>
<dbReference type="PANTHER" id="PTHR42714">
    <property type="entry name" value="TRNA MODIFICATION GTPASE GTPBP3"/>
    <property type="match status" value="1"/>
</dbReference>
<dbReference type="GO" id="GO:0030488">
    <property type="term" value="P:tRNA methylation"/>
    <property type="evidence" value="ECO:0007669"/>
    <property type="project" value="TreeGrafter"/>
</dbReference>
<dbReference type="InterPro" id="IPR021871">
    <property type="entry name" value="DUF3482"/>
</dbReference>
<dbReference type="Gene3D" id="3.40.50.300">
    <property type="entry name" value="P-loop containing nucleotide triphosphate hydrolases"/>
    <property type="match status" value="1"/>
</dbReference>
<sequence length="475" mass="51499">MAVEEALRIAVVGHTNAGKTSLLRTLTRRVDFGEVSERPGTTRHVERIELMVRGRAAVRFFDTPGLEDAVSLREHMARIERIGSAPTPPDRIRLFLQGPEAHGVFEQEAKVLRTLLDVDAAFLVIDAREPVLPKYRDEIELLRSCARPVLPVLNFVRDAASREAEWKALLAAYGMHAVVRFDAAAPFVGAERDLYQDLVTLLRDRRGQLEGVIDALAQEAAERRTAAAARIGELLVDVAAMRRNVATADFQDQARRAPMVADLQRAVFDKAQRCASDLLALYRFRDNDAAEAPLPLLEGRWSMDFFSPEAMKDAGLRLGKGAAVGAAVGVVADLAAGGLSLGAGAALGGAIGGAISQGIGPLGRKLFNTLRDVHELSVDDGVLLLLADWQLSLVRALEQRGHAATARIRTEADRAVERSPMLAAAVRATGPARNHPEWAHAPGRRRPDGAPQRRQTVEEATRGLASALEDLGPDR</sequence>
<feature type="domain" description="G" evidence="2">
    <location>
        <begin position="8"/>
        <end position="154"/>
    </location>
</feature>
<comment type="caution">
    <text evidence="3">The sequence shown here is derived from an EMBL/GenBank/DDBJ whole genome shotgun (WGS) entry which is preliminary data.</text>
</comment>
<dbReference type="EMBL" id="RCZI01000001">
    <property type="protein sequence ID" value="TPG30413.1"/>
    <property type="molecule type" value="Genomic_DNA"/>
</dbReference>
<dbReference type="InterPro" id="IPR027417">
    <property type="entry name" value="P-loop_NTPase"/>
</dbReference>
<dbReference type="PANTHER" id="PTHR42714:SF7">
    <property type="entry name" value="G DOMAIN-CONTAINING PROTEIN"/>
    <property type="match status" value="1"/>
</dbReference>
<organism evidence="3 4">
    <name type="scientific">Variovorax guangxiensis</name>
    <dbReference type="NCBI Taxonomy" id="1775474"/>
    <lineage>
        <taxon>Bacteria</taxon>
        <taxon>Pseudomonadati</taxon>
        <taxon>Pseudomonadota</taxon>
        <taxon>Betaproteobacteria</taxon>
        <taxon>Burkholderiales</taxon>
        <taxon>Comamonadaceae</taxon>
        <taxon>Variovorax</taxon>
    </lineage>
</organism>
<feature type="region of interest" description="Disordered" evidence="1">
    <location>
        <begin position="428"/>
        <end position="475"/>
    </location>
</feature>
<dbReference type="GO" id="GO:0005829">
    <property type="term" value="C:cytosol"/>
    <property type="evidence" value="ECO:0007669"/>
    <property type="project" value="TreeGrafter"/>
</dbReference>
<protein>
    <submittedName>
        <fullName evidence="3">DUF3482 domain-containing protein</fullName>
    </submittedName>
</protein>
<evidence type="ECO:0000313" key="3">
    <source>
        <dbReference type="EMBL" id="TPG30413.1"/>
    </source>
</evidence>
<dbReference type="Proteomes" id="UP000319212">
    <property type="component" value="Unassembled WGS sequence"/>
</dbReference>
<evidence type="ECO:0000256" key="1">
    <source>
        <dbReference type="SAM" id="MobiDB-lite"/>
    </source>
</evidence>
<dbReference type="AlphaFoldDB" id="A0A502DYJ5"/>
<evidence type="ECO:0000259" key="2">
    <source>
        <dbReference type="Pfam" id="PF01926"/>
    </source>
</evidence>
<reference evidence="3 4" key="1">
    <citation type="journal article" date="2019" name="Environ. Microbiol.">
        <title>Species interactions and distinct microbial communities in high Arctic permafrost affected cryosols are associated with the CH4 and CO2 gas fluxes.</title>
        <authorList>
            <person name="Altshuler I."/>
            <person name="Hamel J."/>
            <person name="Turney S."/>
            <person name="Magnuson E."/>
            <person name="Levesque R."/>
            <person name="Greer C."/>
            <person name="Whyte L.G."/>
        </authorList>
    </citation>
    <scope>NUCLEOTIDE SEQUENCE [LARGE SCALE GENOMIC DNA]</scope>
    <source>
        <strain evidence="3 4">S06.C</strain>
    </source>
</reference>
<dbReference type="Pfam" id="PF01926">
    <property type="entry name" value="MMR_HSR1"/>
    <property type="match status" value="1"/>
</dbReference>
<gene>
    <name evidence="3" type="ORF">EAH82_02685</name>
</gene>
<dbReference type="OrthoDB" id="5406017at2"/>
<dbReference type="Pfam" id="PF11981">
    <property type="entry name" value="DUF3482"/>
    <property type="match status" value="1"/>
</dbReference>
<evidence type="ECO:0000313" key="4">
    <source>
        <dbReference type="Proteomes" id="UP000319212"/>
    </source>
</evidence>
<dbReference type="RefSeq" id="WP_140838331.1">
    <property type="nucleotide sequence ID" value="NZ_RCZI01000001.1"/>
</dbReference>
<accession>A0A502DYJ5</accession>
<dbReference type="SUPFAM" id="SSF52540">
    <property type="entry name" value="P-loop containing nucleoside triphosphate hydrolases"/>
    <property type="match status" value="1"/>
</dbReference>